<protein>
    <submittedName>
        <fullName evidence="8">(2Fe-2S)-binding protein</fullName>
    </submittedName>
</protein>
<comment type="caution">
    <text evidence="8">The sequence shown here is derived from an EMBL/GenBank/DDBJ whole genome shotgun (WGS) entry which is preliminary data.</text>
</comment>
<keyword evidence="5" id="KW-0411">Iron-sulfur</keyword>
<gene>
    <name evidence="8" type="ORF">EZ242_11525</name>
</gene>
<dbReference type="SUPFAM" id="SSF54292">
    <property type="entry name" value="2Fe-2S ferredoxin-like"/>
    <property type="match status" value="1"/>
</dbReference>
<evidence type="ECO:0000256" key="4">
    <source>
        <dbReference type="ARBA" id="ARBA00023004"/>
    </source>
</evidence>
<feature type="domain" description="2Fe-2S ferredoxin-type" evidence="7">
    <location>
        <begin position="2"/>
        <end position="106"/>
    </location>
</feature>
<accession>A0A4Z0BMW9</accession>
<dbReference type="PROSITE" id="PS00814">
    <property type="entry name" value="ADX"/>
    <property type="match status" value="1"/>
</dbReference>
<keyword evidence="2" id="KW-0001">2Fe-2S</keyword>
<dbReference type="GO" id="GO:0005829">
    <property type="term" value="C:cytosol"/>
    <property type="evidence" value="ECO:0007669"/>
    <property type="project" value="TreeGrafter"/>
</dbReference>
<dbReference type="Pfam" id="PF00111">
    <property type="entry name" value="Fer2"/>
    <property type="match status" value="1"/>
</dbReference>
<dbReference type="RefSeq" id="WP_135285306.1">
    <property type="nucleotide sequence ID" value="NZ_SMLL01000004.1"/>
</dbReference>
<dbReference type="GO" id="GO:0046872">
    <property type="term" value="F:metal ion binding"/>
    <property type="evidence" value="ECO:0007669"/>
    <property type="project" value="UniProtKB-KW"/>
</dbReference>
<dbReference type="AlphaFoldDB" id="A0A4Z0BMW9"/>
<comment type="similarity">
    <text evidence="1">Belongs to the adrenodoxin/putidaredoxin family.</text>
</comment>
<dbReference type="PROSITE" id="PS51085">
    <property type="entry name" value="2FE2S_FER_2"/>
    <property type="match status" value="1"/>
</dbReference>
<keyword evidence="4" id="KW-0408">Iron</keyword>
<dbReference type="GO" id="GO:0051537">
    <property type="term" value="F:2 iron, 2 sulfur cluster binding"/>
    <property type="evidence" value="ECO:0007669"/>
    <property type="project" value="UniProtKB-KW"/>
</dbReference>
<dbReference type="InterPro" id="IPR001041">
    <property type="entry name" value="2Fe-2S_ferredoxin-type"/>
</dbReference>
<dbReference type="GO" id="GO:0140647">
    <property type="term" value="P:P450-containing electron transport chain"/>
    <property type="evidence" value="ECO:0007669"/>
    <property type="project" value="InterPro"/>
</dbReference>
<evidence type="ECO:0000256" key="1">
    <source>
        <dbReference type="ARBA" id="ARBA00010914"/>
    </source>
</evidence>
<evidence type="ECO:0000256" key="2">
    <source>
        <dbReference type="ARBA" id="ARBA00022714"/>
    </source>
</evidence>
<dbReference type="Gene3D" id="3.10.20.30">
    <property type="match status" value="1"/>
</dbReference>
<evidence type="ECO:0000256" key="3">
    <source>
        <dbReference type="ARBA" id="ARBA00022723"/>
    </source>
</evidence>
<evidence type="ECO:0000313" key="9">
    <source>
        <dbReference type="Proteomes" id="UP000297564"/>
    </source>
</evidence>
<dbReference type="GO" id="GO:0009055">
    <property type="term" value="F:electron transfer activity"/>
    <property type="evidence" value="ECO:0007669"/>
    <property type="project" value="TreeGrafter"/>
</dbReference>
<evidence type="ECO:0000313" key="8">
    <source>
        <dbReference type="EMBL" id="TFY99763.1"/>
    </source>
</evidence>
<dbReference type="PRINTS" id="PR00355">
    <property type="entry name" value="ADRENODOXIN"/>
</dbReference>
<dbReference type="InterPro" id="IPR036010">
    <property type="entry name" value="2Fe-2S_ferredoxin-like_sf"/>
</dbReference>
<keyword evidence="3" id="KW-0479">Metal-binding</keyword>
<organism evidence="8 9">
    <name type="scientific">Ramlibacter rhizophilus</name>
    <dbReference type="NCBI Taxonomy" id="1781167"/>
    <lineage>
        <taxon>Bacteria</taxon>
        <taxon>Pseudomonadati</taxon>
        <taxon>Pseudomonadota</taxon>
        <taxon>Betaproteobacteria</taxon>
        <taxon>Burkholderiales</taxon>
        <taxon>Comamonadaceae</taxon>
        <taxon>Ramlibacter</taxon>
    </lineage>
</organism>
<evidence type="ECO:0000259" key="7">
    <source>
        <dbReference type="PROSITE" id="PS51085"/>
    </source>
</evidence>
<dbReference type="OrthoDB" id="9799640at2"/>
<dbReference type="PANTHER" id="PTHR23426">
    <property type="entry name" value="FERREDOXIN/ADRENODOXIN"/>
    <property type="match status" value="1"/>
</dbReference>
<proteinExistence type="inferred from homology"/>
<evidence type="ECO:0000256" key="6">
    <source>
        <dbReference type="ARBA" id="ARBA00034078"/>
    </source>
</evidence>
<dbReference type="PANTHER" id="PTHR23426:SF65">
    <property type="entry name" value="FERREDOXIN-2, MITOCHONDRIAL"/>
    <property type="match status" value="1"/>
</dbReference>
<reference evidence="8 9" key="1">
    <citation type="submission" date="2019-03" db="EMBL/GenBank/DDBJ databases">
        <title>Ramlibacter rhizophilus CCTCC AB2015357, whole genome shotgun sequence.</title>
        <authorList>
            <person name="Zhang X."/>
            <person name="Feng G."/>
            <person name="Zhu H."/>
        </authorList>
    </citation>
    <scope>NUCLEOTIDE SEQUENCE [LARGE SCALE GENOMIC DNA]</scope>
    <source>
        <strain evidence="8 9">CCTCC AB2015357</strain>
    </source>
</reference>
<keyword evidence="9" id="KW-1185">Reference proteome</keyword>
<evidence type="ECO:0000256" key="5">
    <source>
        <dbReference type="ARBA" id="ARBA00023014"/>
    </source>
</evidence>
<dbReference type="InterPro" id="IPR012675">
    <property type="entry name" value="Beta-grasp_dom_sf"/>
</dbReference>
<sequence>MPKITYVQPGGERRSVEVAPGATVMLTAVANGIPGIVAECGGAAMCATCHVYLDESSAAAVPPVSEVENEMLDSAASGRRDNSRLGCQLVVAPGVDEIVVHIPSHQV</sequence>
<dbReference type="InterPro" id="IPR001055">
    <property type="entry name" value="Adrenodoxin-like"/>
</dbReference>
<dbReference type="CDD" id="cd00207">
    <property type="entry name" value="fer2"/>
    <property type="match status" value="1"/>
</dbReference>
<comment type="cofactor">
    <cofactor evidence="6">
        <name>[2Fe-2S] cluster</name>
        <dbReference type="ChEBI" id="CHEBI:190135"/>
    </cofactor>
</comment>
<dbReference type="InterPro" id="IPR018298">
    <property type="entry name" value="Adrenodoxin_Fe-S_BS"/>
</dbReference>
<dbReference type="EMBL" id="SMLL01000004">
    <property type="protein sequence ID" value="TFY99763.1"/>
    <property type="molecule type" value="Genomic_DNA"/>
</dbReference>
<dbReference type="Proteomes" id="UP000297564">
    <property type="component" value="Unassembled WGS sequence"/>
</dbReference>
<name>A0A4Z0BMW9_9BURK</name>